<evidence type="ECO:0000313" key="2">
    <source>
        <dbReference type="EMBL" id="NNU79822.1"/>
    </source>
</evidence>
<dbReference type="Pfam" id="PF04314">
    <property type="entry name" value="PCuAC"/>
    <property type="match status" value="1"/>
</dbReference>
<dbReference type="InterPro" id="IPR007410">
    <property type="entry name" value="LpqE-like"/>
</dbReference>
<protein>
    <submittedName>
        <fullName evidence="2">Copper chaperone PCu(A)C</fullName>
    </submittedName>
</protein>
<keyword evidence="3" id="KW-1185">Reference proteome</keyword>
<feature type="chain" id="PRO_5033067684" evidence="1">
    <location>
        <begin position="19"/>
        <end position="157"/>
    </location>
</feature>
<evidence type="ECO:0000313" key="3">
    <source>
        <dbReference type="Proteomes" id="UP000572377"/>
    </source>
</evidence>
<keyword evidence="1" id="KW-0732">Signal</keyword>
<comment type="caution">
    <text evidence="2">The sequence shown here is derived from an EMBL/GenBank/DDBJ whole genome shotgun (WGS) entry which is preliminary data.</text>
</comment>
<gene>
    <name evidence="2" type="ORF">HMH01_05135</name>
</gene>
<dbReference type="InterPro" id="IPR058248">
    <property type="entry name" value="Lxx211020-like"/>
</dbReference>
<dbReference type="Gene3D" id="2.60.40.1890">
    <property type="entry name" value="PCu(A)C copper chaperone"/>
    <property type="match status" value="1"/>
</dbReference>
<dbReference type="AlphaFoldDB" id="A0A849L0M6"/>
<dbReference type="EMBL" id="JABFBC010000001">
    <property type="protein sequence ID" value="NNU79822.1"/>
    <property type="molecule type" value="Genomic_DNA"/>
</dbReference>
<reference evidence="2 3" key="1">
    <citation type="submission" date="2020-05" db="EMBL/GenBank/DDBJ databases">
        <title>Gimesia benthica sp. nov., a novel planctomycete isolated from a deep-sea water sample of the Northwest Indian Ocean.</title>
        <authorList>
            <person name="Wang J."/>
            <person name="Ruan C."/>
            <person name="Song L."/>
            <person name="Zhu Y."/>
            <person name="Li A."/>
            <person name="Zheng X."/>
            <person name="Wang L."/>
            <person name="Lu Z."/>
            <person name="Huang Y."/>
            <person name="Du W."/>
            <person name="Zhou Y."/>
            <person name="Huang L."/>
            <person name="Dai X."/>
        </authorList>
    </citation>
    <scope>NUCLEOTIDE SEQUENCE [LARGE SCALE GENOMIC DNA]</scope>
    <source>
        <strain evidence="2 3">YYQ-30</strain>
    </source>
</reference>
<accession>A0A849L0M6</accession>
<dbReference type="SUPFAM" id="SSF110087">
    <property type="entry name" value="DR1885-like metal-binding protein"/>
    <property type="match status" value="1"/>
</dbReference>
<dbReference type="PANTHER" id="PTHR36302:SF1">
    <property type="entry name" value="COPPER CHAPERONE PCU(A)C"/>
    <property type="match status" value="1"/>
</dbReference>
<sequence>MAFRALLLATLLPTAVIAHDYKLGDLVIEHPHSYATPPVARAGAGYMTIRNTGTEAEVLLSASAGFADAQIHITEAGADGVMRMIEQEAGVPIPAGESVSFMPGGLHVMFTGLQAPFVTGEANDVTLVFERAGEITVSFEIEDRPAVTTGTMGHEGH</sequence>
<dbReference type="InterPro" id="IPR036182">
    <property type="entry name" value="PCuAC_sf"/>
</dbReference>
<dbReference type="PANTHER" id="PTHR36302">
    <property type="entry name" value="BLR7088 PROTEIN"/>
    <property type="match status" value="1"/>
</dbReference>
<proteinExistence type="predicted"/>
<organism evidence="2 3">
    <name type="scientific">Halovulum dunhuangense</name>
    <dbReference type="NCBI Taxonomy" id="1505036"/>
    <lineage>
        <taxon>Bacteria</taxon>
        <taxon>Pseudomonadati</taxon>
        <taxon>Pseudomonadota</taxon>
        <taxon>Alphaproteobacteria</taxon>
        <taxon>Rhodobacterales</taxon>
        <taxon>Paracoccaceae</taxon>
        <taxon>Halovulum</taxon>
    </lineage>
</organism>
<name>A0A849L0M6_9RHOB</name>
<dbReference type="Proteomes" id="UP000572377">
    <property type="component" value="Unassembled WGS sequence"/>
</dbReference>
<evidence type="ECO:0000256" key="1">
    <source>
        <dbReference type="SAM" id="SignalP"/>
    </source>
</evidence>
<feature type="signal peptide" evidence="1">
    <location>
        <begin position="1"/>
        <end position="18"/>
    </location>
</feature>
<dbReference type="RefSeq" id="WP_171323108.1">
    <property type="nucleotide sequence ID" value="NZ_JABFBC010000001.1"/>
</dbReference>